<feature type="region of interest" description="Disordered" evidence="1">
    <location>
        <begin position="50"/>
        <end position="125"/>
    </location>
</feature>
<sequence>MSGSDDWLTAIVSRDVYIGAATRTGRLFFSANPSFFLLFTGASQHRLCGRTSQREAANPGSVSRDSSSEGGQRRYDDDDDGDKDSDPRERSMTPRPRSHSPLKKQSSTPGQQPSDVNADGAFPARFANGSQLGRGRCLPLLPSPFDSASFKPLRPCCTNLRLRSLAPGNDSADHDCADVLLHSEAARRIEGPAADGASHPIGLAKLAELAQLQLLNNVEQDCECLLSCGPNGAIGCLFRVTVTGFGYTLVSKGVQTFHSHRIRHEAAVYKQPAAQQGIPIPVWHRRSETAAAVSHDQLETNHTRAAALVRRYPALLTRAAPAA</sequence>
<dbReference type="GO" id="GO:0008237">
    <property type="term" value="F:metallopeptidase activity"/>
    <property type="evidence" value="ECO:0007669"/>
    <property type="project" value="UniProtKB-KW"/>
</dbReference>
<dbReference type="Proteomes" id="UP000076863">
    <property type="component" value="Unassembled WGS sequence"/>
</dbReference>
<dbReference type="EMBL" id="AZHA01000054">
    <property type="protein sequence ID" value="OAA34433.1"/>
    <property type="molecule type" value="Genomic_DNA"/>
</dbReference>
<feature type="compositionally biased region" description="Polar residues" evidence="1">
    <location>
        <begin position="103"/>
        <end position="115"/>
    </location>
</feature>
<keyword evidence="2" id="KW-0378">Hydrolase</keyword>
<keyword evidence="2" id="KW-0482">Metalloprotease</keyword>
<protein>
    <submittedName>
        <fullName evidence="2">Metalloprotease m41</fullName>
    </submittedName>
</protein>
<dbReference type="AlphaFoldDB" id="A0A166W7R9"/>
<dbReference type="GO" id="GO:0006508">
    <property type="term" value="P:proteolysis"/>
    <property type="evidence" value="ECO:0007669"/>
    <property type="project" value="UniProtKB-KW"/>
</dbReference>
<comment type="caution">
    <text evidence="2">The sequence shown here is derived from an EMBL/GenBank/DDBJ whole genome shotgun (WGS) entry which is preliminary data.</text>
</comment>
<reference evidence="2 3" key="1">
    <citation type="journal article" date="2016" name="Genome Biol. Evol.">
        <title>Divergent and convergent evolution of fungal pathogenicity.</title>
        <authorList>
            <person name="Shang Y."/>
            <person name="Xiao G."/>
            <person name="Zheng P."/>
            <person name="Cen K."/>
            <person name="Zhan S."/>
            <person name="Wang C."/>
        </authorList>
    </citation>
    <scope>NUCLEOTIDE SEQUENCE [LARGE SCALE GENOMIC DNA]</scope>
    <source>
        <strain evidence="2 3">RCEF 3172</strain>
    </source>
</reference>
<organism evidence="2 3">
    <name type="scientific">Beauveria brongniartii RCEF 3172</name>
    <dbReference type="NCBI Taxonomy" id="1081107"/>
    <lineage>
        <taxon>Eukaryota</taxon>
        <taxon>Fungi</taxon>
        <taxon>Dikarya</taxon>
        <taxon>Ascomycota</taxon>
        <taxon>Pezizomycotina</taxon>
        <taxon>Sordariomycetes</taxon>
        <taxon>Hypocreomycetidae</taxon>
        <taxon>Hypocreales</taxon>
        <taxon>Cordycipitaceae</taxon>
        <taxon>Beauveria</taxon>
        <taxon>Beauveria brongniartii</taxon>
    </lineage>
</organism>
<keyword evidence="3" id="KW-1185">Reference proteome</keyword>
<feature type="compositionally biased region" description="Polar residues" evidence="1">
    <location>
        <begin position="50"/>
        <end position="70"/>
    </location>
</feature>
<name>A0A166W7R9_9HYPO</name>
<proteinExistence type="predicted"/>
<gene>
    <name evidence="2" type="ORF">BBO_09202</name>
</gene>
<dbReference type="OrthoDB" id="2156052at2759"/>
<evidence type="ECO:0000256" key="1">
    <source>
        <dbReference type="SAM" id="MobiDB-lite"/>
    </source>
</evidence>
<evidence type="ECO:0000313" key="3">
    <source>
        <dbReference type="Proteomes" id="UP000076863"/>
    </source>
</evidence>
<keyword evidence="2" id="KW-0645">Protease</keyword>
<evidence type="ECO:0000313" key="2">
    <source>
        <dbReference type="EMBL" id="OAA34433.1"/>
    </source>
</evidence>
<accession>A0A166W7R9</accession>